<reference evidence="2 3" key="1">
    <citation type="submission" date="2024-02" db="EMBL/GenBank/DDBJ databases">
        <title>De novo assembly and annotation of 12 fungi associated with fruit tree decline syndrome in Ontario, Canada.</title>
        <authorList>
            <person name="Sulman M."/>
            <person name="Ellouze W."/>
            <person name="Ilyukhin E."/>
        </authorList>
    </citation>
    <scope>NUCLEOTIDE SEQUENCE [LARGE SCALE GENOMIC DNA]</scope>
    <source>
        <strain evidence="2 3">FDS-637</strain>
    </source>
</reference>
<gene>
    <name evidence="2" type="primary">TPT1</name>
    <name evidence="2" type="ORF">SLS55_007656</name>
</gene>
<dbReference type="EMBL" id="JAJVCZ030000008">
    <property type="protein sequence ID" value="KAL0256847.1"/>
    <property type="molecule type" value="Genomic_DNA"/>
</dbReference>
<evidence type="ECO:0000313" key="2">
    <source>
        <dbReference type="EMBL" id="KAL0256847.1"/>
    </source>
</evidence>
<feature type="region of interest" description="Disordered" evidence="1">
    <location>
        <begin position="223"/>
        <end position="255"/>
    </location>
</feature>
<keyword evidence="3" id="KW-1185">Reference proteome</keyword>
<dbReference type="Pfam" id="PF11905">
    <property type="entry name" value="DUF3425"/>
    <property type="match status" value="1"/>
</dbReference>
<feature type="compositionally biased region" description="Polar residues" evidence="1">
    <location>
        <begin position="226"/>
        <end position="253"/>
    </location>
</feature>
<comment type="caution">
    <text evidence="2">The sequence shown here is derived from an EMBL/GenBank/DDBJ whole genome shotgun (WGS) entry which is preliminary data.</text>
</comment>
<proteinExistence type="predicted"/>
<feature type="region of interest" description="Disordered" evidence="1">
    <location>
        <begin position="77"/>
        <end position="110"/>
    </location>
</feature>
<name>A0ABR3C886_9PEZI</name>
<feature type="compositionally biased region" description="Low complexity" evidence="1">
    <location>
        <begin position="182"/>
        <end position="200"/>
    </location>
</feature>
<evidence type="ECO:0000256" key="1">
    <source>
        <dbReference type="SAM" id="MobiDB-lite"/>
    </source>
</evidence>
<dbReference type="GeneID" id="92011741"/>
<dbReference type="InterPro" id="IPR021833">
    <property type="entry name" value="DUF3425"/>
</dbReference>
<organism evidence="2 3">
    <name type="scientific">Diplodia seriata</name>
    <dbReference type="NCBI Taxonomy" id="420778"/>
    <lineage>
        <taxon>Eukaryota</taxon>
        <taxon>Fungi</taxon>
        <taxon>Dikarya</taxon>
        <taxon>Ascomycota</taxon>
        <taxon>Pezizomycotina</taxon>
        <taxon>Dothideomycetes</taxon>
        <taxon>Dothideomycetes incertae sedis</taxon>
        <taxon>Botryosphaeriales</taxon>
        <taxon>Botryosphaeriaceae</taxon>
        <taxon>Diplodia</taxon>
    </lineage>
</organism>
<dbReference type="Proteomes" id="UP001430584">
    <property type="component" value="Unassembled WGS sequence"/>
</dbReference>
<feature type="compositionally biased region" description="Low complexity" evidence="1">
    <location>
        <begin position="8"/>
        <end position="22"/>
    </location>
</feature>
<dbReference type="RefSeq" id="XP_066629876.1">
    <property type="nucleotide sequence ID" value="XM_066779072.1"/>
</dbReference>
<feature type="compositionally biased region" description="Gly residues" evidence="1">
    <location>
        <begin position="92"/>
        <end position="109"/>
    </location>
</feature>
<evidence type="ECO:0000313" key="3">
    <source>
        <dbReference type="Proteomes" id="UP001430584"/>
    </source>
</evidence>
<sequence>MPSKRQSAATSGTTTTTTNAAAPPSDVTATDDAAVRKRKQNRLSQQCLREKRSAGVANQSFFERLAADIRRLREVCETRQQQQQQQQEGVRRGGGGGSGVGSGDVGGNGQDEVDVVAELVRINEGLIEENRCLREAVLRMRKKLLSLSGQASAAAEDPVFQKLLGKESEAADAAPNKRRKCSSSAGSGSASGRAVGSVSSDADDQPDRVVEPMPVDEGEIFANLQGEPSGSFNPLSSGSFDQRLVPTTTSGGQPHSLHVFPPPPQHTTAAELCSDFTATTARVPNQDFHAAPNFSFTNLPQISLTNTAILDAWVSRSYANSIAQKIENVCVQYALKSRAACKLDHMGAAGLKPGPVFQQFDERAMVERLADIAVHMIFDDTGLGRFINTLEGARDFLRSVLTCRIMLGCAAPYDLADEPDVDADTTPPWATTSTRPLIVDLIAWPSLRDQMIFHSSFYDLDEMTEDVVNYTVVDLPGQNLALQMYSTPPNPFPSVCREYDGGGVVRPFRFSEQEFTHKTETTRRFKGYKLSGAFFKKYPFLQCSSLSSPYPILPSSKVPTY</sequence>
<protein>
    <submittedName>
        <fullName evidence="2">tRNA 2'-phosphotransferase</fullName>
    </submittedName>
</protein>
<feature type="region of interest" description="Disordered" evidence="1">
    <location>
        <begin position="1"/>
        <end position="52"/>
    </location>
</feature>
<feature type="region of interest" description="Disordered" evidence="1">
    <location>
        <begin position="169"/>
        <end position="211"/>
    </location>
</feature>
<accession>A0ABR3C886</accession>